<evidence type="ECO:0000313" key="2">
    <source>
        <dbReference type="Proteomes" id="UP000466632"/>
    </source>
</evidence>
<dbReference type="AlphaFoldDB" id="A0A7I7NV82"/>
<dbReference type="PANTHER" id="PTHR43179">
    <property type="entry name" value="RHAMNOSYLTRANSFERASE WBBL"/>
    <property type="match status" value="1"/>
</dbReference>
<sequence>MSLLITVPVFGGHEYTHALVGDLVREGADYLIVDNMGDYPRIGDERVSTPGENLGWAGGSQLGFRIAFSEGYSHAMTLNNDTRISKGFVAALLDPRLPGDAGIVGPMTDLGLPWAVADQQPDAANYVPRPRYRAVPAVEGTALMLSRNCWQATGGMDLENFKRYGWGIDLDLALRARKAGFGVYTTEMAYINHFGRKTANMHFGRWRYDVGGRLAMVQGLRRIHGWRATLAILGRMSIVLHREWPQQFPLDPA</sequence>
<name>A0A7I7NV82_9MYCO</name>
<reference evidence="1 2" key="1">
    <citation type="journal article" date="2019" name="Emerg. Microbes Infect.">
        <title>Comprehensive subspecies identification of 175 nontuberculous mycobacteria species based on 7547 genomic profiles.</title>
        <authorList>
            <person name="Matsumoto Y."/>
            <person name="Kinjo T."/>
            <person name="Motooka D."/>
            <person name="Nabeya D."/>
            <person name="Jung N."/>
            <person name="Uechi K."/>
            <person name="Horii T."/>
            <person name="Iida T."/>
            <person name="Fujita J."/>
            <person name="Nakamura S."/>
        </authorList>
    </citation>
    <scope>NUCLEOTIDE SEQUENCE [LARGE SCALE GENOMIC DNA]</scope>
    <source>
        <strain evidence="1 2">JCM 16018</strain>
    </source>
</reference>
<evidence type="ECO:0000313" key="1">
    <source>
        <dbReference type="EMBL" id="BBY00491.1"/>
    </source>
</evidence>
<dbReference type="InterPro" id="IPR029044">
    <property type="entry name" value="Nucleotide-diphossugar_trans"/>
</dbReference>
<dbReference type="RefSeq" id="WP_163676705.1">
    <property type="nucleotide sequence ID" value="NZ_AP022582.1"/>
</dbReference>
<dbReference type="Gene3D" id="3.90.550.10">
    <property type="entry name" value="Spore Coat Polysaccharide Biosynthesis Protein SpsA, Chain A"/>
    <property type="match status" value="1"/>
</dbReference>
<dbReference type="SUPFAM" id="SSF53448">
    <property type="entry name" value="Nucleotide-diphospho-sugar transferases"/>
    <property type="match status" value="1"/>
</dbReference>
<protein>
    <recommendedName>
        <fullName evidence="3">Glycosyl transferase</fullName>
    </recommendedName>
</protein>
<proteinExistence type="predicted"/>
<accession>A0A7I7NV82</accession>
<gene>
    <name evidence="1" type="primary">wbbL2</name>
    <name evidence="1" type="ORF">MSEO_09900</name>
</gene>
<organism evidence="1 2">
    <name type="scientific">Mycobacterium seoulense</name>
    <dbReference type="NCBI Taxonomy" id="386911"/>
    <lineage>
        <taxon>Bacteria</taxon>
        <taxon>Bacillati</taxon>
        <taxon>Actinomycetota</taxon>
        <taxon>Actinomycetes</taxon>
        <taxon>Mycobacteriales</taxon>
        <taxon>Mycobacteriaceae</taxon>
        <taxon>Mycobacterium</taxon>
    </lineage>
</organism>
<dbReference type="KEGG" id="mseo:MSEO_09900"/>
<dbReference type="PANTHER" id="PTHR43179:SF11">
    <property type="entry name" value="GLYCOSYL TRANSFERASE"/>
    <property type="match status" value="1"/>
</dbReference>
<keyword evidence="2" id="KW-1185">Reference proteome</keyword>
<dbReference type="EMBL" id="AP022582">
    <property type="protein sequence ID" value="BBY00491.1"/>
    <property type="molecule type" value="Genomic_DNA"/>
</dbReference>
<dbReference type="Proteomes" id="UP000466632">
    <property type="component" value="Chromosome"/>
</dbReference>
<evidence type="ECO:0008006" key="3">
    <source>
        <dbReference type="Google" id="ProtNLM"/>
    </source>
</evidence>